<evidence type="ECO:0000313" key="2">
    <source>
        <dbReference type="EMBL" id="MCW3806916.1"/>
    </source>
</evidence>
<evidence type="ECO:0000256" key="1">
    <source>
        <dbReference type="SAM" id="Phobius"/>
    </source>
</evidence>
<dbReference type="RefSeq" id="WP_301200818.1">
    <property type="nucleotide sequence ID" value="NZ_JAPDPI010000032.1"/>
</dbReference>
<proteinExistence type="predicted"/>
<feature type="transmembrane region" description="Helical" evidence="1">
    <location>
        <begin position="179"/>
        <end position="200"/>
    </location>
</feature>
<gene>
    <name evidence="2" type="ORF">OM074_14860</name>
</gene>
<organism evidence="2 3">
    <name type="scientific">Plebeiibacterium marinum</name>
    <dbReference type="NCBI Taxonomy" id="2992111"/>
    <lineage>
        <taxon>Bacteria</taxon>
        <taxon>Pseudomonadati</taxon>
        <taxon>Bacteroidota</taxon>
        <taxon>Bacteroidia</taxon>
        <taxon>Marinilabiliales</taxon>
        <taxon>Marinilabiliaceae</taxon>
        <taxon>Plebeiibacterium</taxon>
    </lineage>
</organism>
<keyword evidence="1" id="KW-0812">Transmembrane</keyword>
<reference evidence="2" key="1">
    <citation type="submission" date="2022-10" db="EMBL/GenBank/DDBJ databases">
        <authorList>
            <person name="Yu W.X."/>
        </authorList>
    </citation>
    <scope>NUCLEOTIDE SEQUENCE</scope>
    <source>
        <strain evidence="2">D04</strain>
    </source>
</reference>
<dbReference type="EMBL" id="JAPDPI010000032">
    <property type="protein sequence ID" value="MCW3806916.1"/>
    <property type="molecule type" value="Genomic_DNA"/>
</dbReference>
<keyword evidence="1" id="KW-0472">Membrane</keyword>
<sequence length="207" mass="23753">MILEYEYSDKMLSKTVAELYKYVDEKDRFQEGAVLAAARELLKRGETREDLSDVIYEMEVFFLEQKGIVDVEDAEPDVNENNIPVIYHPRFIRIFGVLFSVFAGSILMAMNLSRLHKEKMARQTVLAGLAYSIVQGTIFYKFNIQVTGLTLIVSLIGMNVLEFFIWNKQVPVNMKFRNRNVWVPLLVGVLVLIPLVYYVVSTGGLLQ</sequence>
<comment type="caution">
    <text evidence="2">The sequence shown here is derived from an EMBL/GenBank/DDBJ whole genome shotgun (WGS) entry which is preliminary data.</text>
</comment>
<protein>
    <submittedName>
        <fullName evidence="2">Uncharacterized protein</fullName>
    </submittedName>
</protein>
<keyword evidence="3" id="KW-1185">Reference proteome</keyword>
<evidence type="ECO:0000313" key="3">
    <source>
        <dbReference type="Proteomes" id="UP001207408"/>
    </source>
</evidence>
<feature type="transmembrane region" description="Helical" evidence="1">
    <location>
        <begin position="148"/>
        <end position="167"/>
    </location>
</feature>
<name>A0AAE3MG06_9BACT</name>
<dbReference type="Proteomes" id="UP001207408">
    <property type="component" value="Unassembled WGS sequence"/>
</dbReference>
<feature type="transmembrane region" description="Helical" evidence="1">
    <location>
        <begin position="91"/>
        <end position="112"/>
    </location>
</feature>
<keyword evidence="1" id="KW-1133">Transmembrane helix</keyword>
<accession>A0AAE3MG06</accession>
<dbReference type="AlphaFoldDB" id="A0AAE3MG06"/>